<dbReference type="Gene3D" id="2.30.40.10">
    <property type="entry name" value="Urease, subunit C, domain 1"/>
    <property type="match status" value="1"/>
</dbReference>
<proteinExistence type="predicted"/>
<dbReference type="EMBL" id="UINC01143883">
    <property type="protein sequence ID" value="SVD33065.1"/>
    <property type="molecule type" value="Genomic_DNA"/>
</dbReference>
<evidence type="ECO:0000313" key="1">
    <source>
        <dbReference type="EMBL" id="SVD33065.1"/>
    </source>
</evidence>
<dbReference type="GO" id="GO:0016810">
    <property type="term" value="F:hydrolase activity, acting on carbon-nitrogen (but not peptide) bonds"/>
    <property type="evidence" value="ECO:0007669"/>
    <property type="project" value="InterPro"/>
</dbReference>
<feature type="non-terminal residue" evidence="1">
    <location>
        <position position="80"/>
    </location>
</feature>
<name>A0A382UGU0_9ZZZZ</name>
<sequence length="80" mass="8674">MRRRLGILYMLLLAFILTPAVSVAQEADRVYVNANVYTVDYAFSKATAFAVKDGIFVYVGDDAGAQGHIGPLTFTVDLDG</sequence>
<dbReference type="InterPro" id="IPR011059">
    <property type="entry name" value="Metal-dep_hydrolase_composite"/>
</dbReference>
<organism evidence="1">
    <name type="scientific">marine metagenome</name>
    <dbReference type="NCBI Taxonomy" id="408172"/>
    <lineage>
        <taxon>unclassified sequences</taxon>
        <taxon>metagenomes</taxon>
        <taxon>ecological metagenomes</taxon>
    </lineage>
</organism>
<dbReference type="SUPFAM" id="SSF51338">
    <property type="entry name" value="Composite domain of metallo-dependent hydrolases"/>
    <property type="match status" value="1"/>
</dbReference>
<dbReference type="AlphaFoldDB" id="A0A382UGU0"/>
<reference evidence="1" key="1">
    <citation type="submission" date="2018-05" db="EMBL/GenBank/DDBJ databases">
        <authorList>
            <person name="Lanie J.A."/>
            <person name="Ng W.-L."/>
            <person name="Kazmierczak K.M."/>
            <person name="Andrzejewski T.M."/>
            <person name="Davidsen T.M."/>
            <person name="Wayne K.J."/>
            <person name="Tettelin H."/>
            <person name="Glass J.I."/>
            <person name="Rusch D."/>
            <person name="Podicherti R."/>
            <person name="Tsui H.-C.T."/>
            <person name="Winkler M.E."/>
        </authorList>
    </citation>
    <scope>NUCLEOTIDE SEQUENCE</scope>
</reference>
<gene>
    <name evidence="1" type="ORF">METZ01_LOCUS385919</name>
</gene>
<accession>A0A382UGU0</accession>
<protein>
    <submittedName>
        <fullName evidence="1">Uncharacterized protein</fullName>
    </submittedName>
</protein>